<dbReference type="InterPro" id="IPR006145">
    <property type="entry name" value="PsdUridine_synth_RsuA/RluA"/>
</dbReference>
<evidence type="ECO:0000313" key="3">
    <source>
        <dbReference type="EMBL" id="CAG8433268.1"/>
    </source>
</evidence>
<dbReference type="PANTHER" id="PTHR21600:SF87">
    <property type="entry name" value="RNA PSEUDOURIDYLATE SYNTHASE DOMAIN-CONTAINING PROTEIN 1"/>
    <property type="match status" value="1"/>
</dbReference>
<proteinExistence type="inferred from homology"/>
<dbReference type="InterPro" id="IPR020103">
    <property type="entry name" value="PsdUridine_synth_cat_dom_sf"/>
</dbReference>
<dbReference type="GO" id="GO:0003723">
    <property type="term" value="F:RNA binding"/>
    <property type="evidence" value="ECO:0007669"/>
    <property type="project" value="InterPro"/>
</dbReference>
<evidence type="ECO:0000313" key="4">
    <source>
        <dbReference type="Proteomes" id="UP000789706"/>
    </source>
</evidence>
<dbReference type="Pfam" id="PF00849">
    <property type="entry name" value="PseudoU_synth_2"/>
    <property type="match status" value="1"/>
</dbReference>
<dbReference type="SUPFAM" id="SSF55120">
    <property type="entry name" value="Pseudouridine synthase"/>
    <property type="match status" value="1"/>
</dbReference>
<comment type="similarity">
    <text evidence="1">Belongs to the pseudouridine synthase RluA family.</text>
</comment>
<accession>A0A9N8V349</accession>
<dbReference type="GO" id="GO:0000455">
    <property type="term" value="P:enzyme-directed rRNA pseudouridine synthesis"/>
    <property type="evidence" value="ECO:0007669"/>
    <property type="project" value="TreeGrafter"/>
</dbReference>
<dbReference type="EMBL" id="CAJVPK010000013">
    <property type="protein sequence ID" value="CAG8433268.1"/>
    <property type="molecule type" value="Genomic_DNA"/>
</dbReference>
<dbReference type="OrthoDB" id="428658at2759"/>
<reference evidence="3" key="1">
    <citation type="submission" date="2021-06" db="EMBL/GenBank/DDBJ databases">
        <authorList>
            <person name="Kallberg Y."/>
            <person name="Tangrot J."/>
            <person name="Rosling A."/>
        </authorList>
    </citation>
    <scope>NUCLEOTIDE SEQUENCE</scope>
    <source>
        <strain evidence="3">AZ414A</strain>
    </source>
</reference>
<keyword evidence="4" id="KW-1185">Reference proteome</keyword>
<feature type="domain" description="Pseudouridine synthase RsuA/RluA-like" evidence="2">
    <location>
        <begin position="26"/>
        <end position="122"/>
    </location>
</feature>
<name>A0A9N8V349_9GLOM</name>
<dbReference type="PANTHER" id="PTHR21600">
    <property type="entry name" value="MITOCHONDRIAL RNA PSEUDOURIDINE SYNTHASE"/>
    <property type="match status" value="1"/>
</dbReference>
<dbReference type="Proteomes" id="UP000789706">
    <property type="component" value="Unassembled WGS sequence"/>
</dbReference>
<dbReference type="InterPro" id="IPR050188">
    <property type="entry name" value="RluA_PseudoU_synthase"/>
</dbReference>
<gene>
    <name evidence="3" type="ORF">DEBURN_LOCUS399</name>
</gene>
<protein>
    <submittedName>
        <fullName evidence="3">4149_t:CDS:1</fullName>
    </submittedName>
</protein>
<dbReference type="Gene3D" id="3.30.2350.10">
    <property type="entry name" value="Pseudouridine synthase"/>
    <property type="match status" value="1"/>
</dbReference>
<sequence length="143" mass="16195">MHVNPLPNYCSTIVPTIKILFRNDEFLVVDKLYDVRIDGDSSKGHTVLSILYNQDPNLPKPLRNVHQLDHSTSGCYCLALTKKAAGLASVAFAKRKVEKYYLAIVRGWMKDDSYIVEQPIAEVPNNRYRMCIGSKNNPGKKLK</sequence>
<comment type="caution">
    <text evidence="3">The sequence shown here is derived from an EMBL/GenBank/DDBJ whole genome shotgun (WGS) entry which is preliminary data.</text>
</comment>
<dbReference type="GO" id="GO:0009982">
    <property type="term" value="F:pseudouridine synthase activity"/>
    <property type="evidence" value="ECO:0007669"/>
    <property type="project" value="InterPro"/>
</dbReference>
<evidence type="ECO:0000256" key="1">
    <source>
        <dbReference type="ARBA" id="ARBA00010876"/>
    </source>
</evidence>
<evidence type="ECO:0000259" key="2">
    <source>
        <dbReference type="Pfam" id="PF00849"/>
    </source>
</evidence>
<dbReference type="AlphaFoldDB" id="A0A9N8V349"/>
<organism evidence="3 4">
    <name type="scientific">Diversispora eburnea</name>
    <dbReference type="NCBI Taxonomy" id="1213867"/>
    <lineage>
        <taxon>Eukaryota</taxon>
        <taxon>Fungi</taxon>
        <taxon>Fungi incertae sedis</taxon>
        <taxon>Mucoromycota</taxon>
        <taxon>Glomeromycotina</taxon>
        <taxon>Glomeromycetes</taxon>
        <taxon>Diversisporales</taxon>
        <taxon>Diversisporaceae</taxon>
        <taxon>Diversispora</taxon>
    </lineage>
</organism>